<evidence type="ECO:0000313" key="2">
    <source>
        <dbReference type="EMBL" id="GFH43112.1"/>
    </source>
</evidence>
<sequence length="425" mass="47750">MDEQHGTKGNKIPVVIDGVSYESIADASRKLGVTRATIEKYIRNGSPPPPMPLFQKVVISVVSVIILAILGMVLLARQEFSKTDDDVAESATKQSSVQKDKDYYFDAPTNSTMTFKEFREDLVAQDVDLTKIKWYIWPDSARTKEINQQTVLQNLADDVSNSLNDLDGNWQDKNTGKTYDGHTIVQIFQVDNGVRENLTGGKHIEWQNHQVEVWLSQTTLDEQMKVANEQNQRKEERLFNDYERHKVKLLFDMNIRSFIFADSQVIYMAKAGTELYISNTSGLGGTGPEWNKPQENCPYAVYDKNGVCLGFMAAHKRDMSEVYVEVLNEIYTSYFEKEAKTFPSILVSPDAKVEVVLTTKETPCYSPRMAGGISEAAGSTVPANTELYVTYDNSFKTHKYGVAVGAFITENGALAYVETESLVKK</sequence>
<keyword evidence="1" id="KW-0472">Membrane</keyword>
<comment type="caution">
    <text evidence="2">The sequence shown here is derived from an EMBL/GenBank/DDBJ whole genome shotgun (WGS) entry which is preliminary data.</text>
</comment>
<dbReference type="AlphaFoldDB" id="A0A6A0BCK3"/>
<accession>A0A6A0BCK3</accession>
<name>A0A6A0BCK3_9LACT</name>
<dbReference type="RefSeq" id="WP_172209552.1">
    <property type="nucleotide sequence ID" value="NZ_BLLI01000057.1"/>
</dbReference>
<dbReference type="EMBL" id="BLLI01000057">
    <property type="protein sequence ID" value="GFH43112.1"/>
    <property type="molecule type" value="Genomic_DNA"/>
</dbReference>
<dbReference type="SUPFAM" id="SSF64496">
    <property type="entry name" value="DNA-binding domain of intron-encoded endonucleases"/>
    <property type="match status" value="1"/>
</dbReference>
<dbReference type="Proteomes" id="UP000480303">
    <property type="component" value="Unassembled WGS sequence"/>
</dbReference>
<gene>
    <name evidence="2" type="ORF">Hs30E_16630</name>
</gene>
<evidence type="ECO:0000313" key="3">
    <source>
        <dbReference type="Proteomes" id="UP000480303"/>
    </source>
</evidence>
<feature type="transmembrane region" description="Helical" evidence="1">
    <location>
        <begin position="57"/>
        <end position="76"/>
    </location>
</feature>
<keyword evidence="1" id="KW-0812">Transmembrane</keyword>
<proteinExistence type="predicted"/>
<reference evidence="2 3" key="1">
    <citation type="submission" date="2020-02" db="EMBL/GenBank/DDBJ databases">
        <title>Draft genome sequence of Lactococcus sp. Hs30E4-3.</title>
        <authorList>
            <person name="Noda S."/>
            <person name="Yuki M."/>
            <person name="Ohkuma M."/>
        </authorList>
    </citation>
    <scope>NUCLEOTIDE SEQUENCE [LARGE SCALE GENOMIC DNA]</scope>
    <source>
        <strain evidence="2 3">Hs30E4-3</strain>
    </source>
</reference>
<protein>
    <submittedName>
        <fullName evidence="2">Uncharacterized protein</fullName>
    </submittedName>
</protein>
<organism evidence="2 3">
    <name type="scientific">Pseudolactococcus hodotermopsidis</name>
    <dbReference type="NCBI Taxonomy" id="2709157"/>
    <lineage>
        <taxon>Bacteria</taxon>
        <taxon>Bacillati</taxon>
        <taxon>Bacillota</taxon>
        <taxon>Bacilli</taxon>
        <taxon>Lactobacillales</taxon>
        <taxon>Streptococcaceae</taxon>
        <taxon>Pseudolactococcus</taxon>
    </lineage>
</organism>
<keyword evidence="1" id="KW-1133">Transmembrane helix</keyword>
<evidence type="ECO:0000256" key="1">
    <source>
        <dbReference type="SAM" id="Phobius"/>
    </source>
</evidence>
<keyword evidence="3" id="KW-1185">Reference proteome</keyword>